<feature type="transmembrane region" description="Helical" evidence="7">
    <location>
        <begin position="165"/>
        <end position="184"/>
    </location>
</feature>
<accession>A0A429X0T0</accession>
<evidence type="ECO:0000256" key="2">
    <source>
        <dbReference type="ARBA" id="ARBA00022448"/>
    </source>
</evidence>
<evidence type="ECO:0000256" key="1">
    <source>
        <dbReference type="ARBA" id="ARBA00004651"/>
    </source>
</evidence>
<evidence type="ECO:0000256" key="3">
    <source>
        <dbReference type="ARBA" id="ARBA00022475"/>
    </source>
</evidence>
<feature type="transmembrane region" description="Helical" evidence="7">
    <location>
        <begin position="368"/>
        <end position="390"/>
    </location>
</feature>
<dbReference type="PANTHER" id="PTHR23513">
    <property type="entry name" value="INTEGRAL MEMBRANE EFFLUX PROTEIN-RELATED"/>
    <property type="match status" value="1"/>
</dbReference>
<feature type="transmembrane region" description="Helical" evidence="7">
    <location>
        <begin position="40"/>
        <end position="61"/>
    </location>
</feature>
<comment type="caution">
    <text evidence="8">The sequence shown here is derived from an EMBL/GenBank/DDBJ whole genome shotgun (WGS) entry which is preliminary data.</text>
</comment>
<feature type="transmembrane region" description="Helical" evidence="7">
    <location>
        <begin position="251"/>
        <end position="271"/>
    </location>
</feature>
<sequence length="397" mass="43829">MIHNKSSFRLLWMSQALANCGDVFYIAGIISVIFQISGSAFMMALVPFFITLSRFLGSIFAPLFIDRFSLKRIVSLSHLIKAILMAILVAYIWRFGKVYGIFPAISLIAFVDGYAAPAQRSMIPLLVEKIALVKANSLFSIVENIVELGGWPASGILVALFNGEILLFISLFLFFISFIMVSFIDYAEEKKISNPPEKWIVLKEGWAALWRTPSFKTIAIIDLVDSMANVVWIAAILYVYVEEILAKNEAWWGYINSAFFAGLLLSGIGLYRIGESVKSKLHVAIIFGTIFSGIFTFCFGLSSIPWLSLILSFLTGTVAQVKLLGQQTVVQLKASASLLPKVISARESISTGVFGISSLMMGLVAEYFGVQSVFVIAALLQISVGFWTWANQQALQI</sequence>
<dbReference type="CDD" id="cd06173">
    <property type="entry name" value="MFS_MefA_like"/>
    <property type="match status" value="1"/>
</dbReference>
<name>A0A429X0T0_SIMTE</name>
<keyword evidence="3" id="KW-1003">Cell membrane</keyword>
<dbReference type="InterPro" id="IPR010290">
    <property type="entry name" value="TM_effector"/>
</dbReference>
<feature type="transmembrane region" description="Helical" evidence="7">
    <location>
        <begin position="99"/>
        <end position="117"/>
    </location>
</feature>
<feature type="transmembrane region" description="Helical" evidence="7">
    <location>
        <begin position="12"/>
        <end position="34"/>
    </location>
</feature>
<organism evidence="8 9">
    <name type="scientific">Siminovitchia terrae</name>
    <name type="common">Bacillus terrae</name>
    <dbReference type="NCBI Taxonomy" id="1914933"/>
    <lineage>
        <taxon>Bacteria</taxon>
        <taxon>Bacillati</taxon>
        <taxon>Bacillota</taxon>
        <taxon>Bacilli</taxon>
        <taxon>Bacillales</taxon>
        <taxon>Bacillaceae</taxon>
        <taxon>Siminovitchia</taxon>
    </lineage>
</organism>
<feature type="transmembrane region" description="Helical" evidence="7">
    <location>
        <begin position="283"/>
        <end position="307"/>
    </location>
</feature>
<keyword evidence="4 7" id="KW-0812">Transmembrane</keyword>
<dbReference type="RefSeq" id="WP_120118998.1">
    <property type="nucleotide sequence ID" value="NZ_DAMDJW010000079.1"/>
</dbReference>
<dbReference type="EMBL" id="QYTW02000042">
    <property type="protein sequence ID" value="RST57104.1"/>
    <property type="molecule type" value="Genomic_DNA"/>
</dbReference>
<feature type="transmembrane region" description="Helical" evidence="7">
    <location>
        <begin position="218"/>
        <end position="239"/>
    </location>
</feature>
<evidence type="ECO:0000256" key="4">
    <source>
        <dbReference type="ARBA" id="ARBA00022692"/>
    </source>
</evidence>
<evidence type="ECO:0000256" key="7">
    <source>
        <dbReference type="SAM" id="Phobius"/>
    </source>
</evidence>
<protein>
    <submittedName>
        <fullName evidence="8">MFS transporter</fullName>
    </submittedName>
</protein>
<evidence type="ECO:0000256" key="5">
    <source>
        <dbReference type="ARBA" id="ARBA00022989"/>
    </source>
</evidence>
<dbReference type="AlphaFoldDB" id="A0A429X0T0"/>
<reference evidence="8 9" key="1">
    <citation type="submission" date="2018-12" db="EMBL/GenBank/DDBJ databases">
        <authorList>
            <person name="Sun L."/>
            <person name="Chen Z."/>
        </authorList>
    </citation>
    <scope>NUCLEOTIDE SEQUENCE [LARGE SCALE GENOMIC DNA]</scope>
    <source>
        <strain evidence="8 9">LMG 29736</strain>
    </source>
</reference>
<feature type="transmembrane region" description="Helical" evidence="7">
    <location>
        <begin position="138"/>
        <end position="159"/>
    </location>
</feature>
<keyword evidence="6 7" id="KW-0472">Membrane</keyword>
<dbReference type="Pfam" id="PF05977">
    <property type="entry name" value="MFS_3"/>
    <property type="match status" value="1"/>
</dbReference>
<proteinExistence type="predicted"/>
<keyword evidence="2" id="KW-0813">Transport</keyword>
<feature type="transmembrane region" description="Helical" evidence="7">
    <location>
        <begin position="73"/>
        <end position="93"/>
    </location>
</feature>
<evidence type="ECO:0000313" key="9">
    <source>
        <dbReference type="Proteomes" id="UP000287296"/>
    </source>
</evidence>
<evidence type="ECO:0000256" key="6">
    <source>
        <dbReference type="ARBA" id="ARBA00023136"/>
    </source>
</evidence>
<dbReference type="OrthoDB" id="2351575at2"/>
<comment type="subcellular location">
    <subcellularLocation>
        <location evidence="1">Cell membrane</location>
        <topology evidence="1">Multi-pass membrane protein</topology>
    </subcellularLocation>
</comment>
<dbReference type="PANTHER" id="PTHR23513:SF19">
    <property type="entry name" value="MAJOR FACILITATOR SUPERFAMILY (MFS) PROFILE DOMAIN-CONTAINING PROTEIN"/>
    <property type="match status" value="1"/>
</dbReference>
<dbReference type="GO" id="GO:0005886">
    <property type="term" value="C:plasma membrane"/>
    <property type="evidence" value="ECO:0007669"/>
    <property type="project" value="UniProtKB-SubCell"/>
</dbReference>
<dbReference type="InterPro" id="IPR036259">
    <property type="entry name" value="MFS_trans_sf"/>
</dbReference>
<dbReference type="Proteomes" id="UP000287296">
    <property type="component" value="Unassembled WGS sequence"/>
</dbReference>
<keyword evidence="5 7" id="KW-1133">Transmembrane helix</keyword>
<dbReference type="SUPFAM" id="SSF103473">
    <property type="entry name" value="MFS general substrate transporter"/>
    <property type="match status" value="1"/>
</dbReference>
<evidence type="ECO:0000313" key="8">
    <source>
        <dbReference type="EMBL" id="RST57104.1"/>
    </source>
</evidence>
<dbReference type="Gene3D" id="1.20.1250.20">
    <property type="entry name" value="MFS general substrate transporter like domains"/>
    <property type="match status" value="1"/>
</dbReference>
<gene>
    <name evidence="8" type="ORF">D5F11_024480</name>
</gene>